<proteinExistence type="predicted"/>
<name>A0A229TAL1_9PSEU</name>
<gene>
    <name evidence="1" type="ORF">CF165_14140</name>
</gene>
<dbReference type="AlphaFoldDB" id="A0A229TAL1"/>
<protein>
    <submittedName>
        <fullName evidence="1">Uncharacterized protein</fullName>
    </submittedName>
</protein>
<organism evidence="1 2">
    <name type="scientific">Amycolatopsis vastitatis</name>
    <dbReference type="NCBI Taxonomy" id="1905142"/>
    <lineage>
        <taxon>Bacteria</taxon>
        <taxon>Bacillati</taxon>
        <taxon>Actinomycetota</taxon>
        <taxon>Actinomycetes</taxon>
        <taxon>Pseudonocardiales</taxon>
        <taxon>Pseudonocardiaceae</taxon>
        <taxon>Amycolatopsis</taxon>
    </lineage>
</organism>
<dbReference type="EMBL" id="NMUL01000011">
    <property type="protein sequence ID" value="OXM68272.1"/>
    <property type="molecule type" value="Genomic_DNA"/>
</dbReference>
<dbReference type="Proteomes" id="UP000215199">
    <property type="component" value="Unassembled WGS sequence"/>
</dbReference>
<sequence length="154" mass="17076">MLAAVATRVAQLRRFIKHNFEAGSPIATEYSERVTELFASDVTAAFLQKMRNELAHAQLPIVSSTETISAGSATVAIVLPCDALLNWTDWNTEIITWLAELPSDVVDIGELLGAYARRAGNLDHWLHERIGTEQRSEIDQFAAAEDAFFRSRGM</sequence>
<keyword evidence="2" id="KW-1185">Reference proteome</keyword>
<evidence type="ECO:0000313" key="1">
    <source>
        <dbReference type="EMBL" id="OXM68272.1"/>
    </source>
</evidence>
<evidence type="ECO:0000313" key="2">
    <source>
        <dbReference type="Proteomes" id="UP000215199"/>
    </source>
</evidence>
<accession>A0A229TAL1</accession>
<comment type="caution">
    <text evidence="1">The sequence shown here is derived from an EMBL/GenBank/DDBJ whole genome shotgun (WGS) entry which is preliminary data.</text>
</comment>
<reference evidence="2" key="1">
    <citation type="submission" date="2017-07" db="EMBL/GenBank/DDBJ databases">
        <title>Comparative genome mining reveals phylogenetic distribution patterns of secondary metabolites in Amycolatopsis.</title>
        <authorList>
            <person name="Adamek M."/>
            <person name="Alanjary M."/>
            <person name="Sales-Ortells H."/>
            <person name="Goodfellow M."/>
            <person name="Bull A.T."/>
            <person name="Kalinowski J."/>
            <person name="Ziemert N."/>
        </authorList>
    </citation>
    <scope>NUCLEOTIDE SEQUENCE [LARGE SCALE GENOMIC DNA]</scope>
    <source>
        <strain evidence="2">H5</strain>
    </source>
</reference>